<sequence>MTNGRGRTSKRLREARKAKGQTQLQLSLDTYQSRESVTKQENEEFRVQPHLTKYFTEEYNDPRVAMEAAYEYTGWGSPWLDGAAFDEHRASVLLQTKREVQEALDKIDDVNVAKNPNTIAEYERSEIRDLLVESAEAMTFIKQEIAIMCKDYRFDWMELWDEVNNRLKSRQYIK</sequence>
<feature type="region of interest" description="Disordered" evidence="1">
    <location>
        <begin position="1"/>
        <end position="24"/>
    </location>
</feature>
<organism evidence="2 3">
    <name type="scientific">Alkalibacillus salilacus</name>
    <dbReference type="NCBI Taxonomy" id="284582"/>
    <lineage>
        <taxon>Bacteria</taxon>
        <taxon>Bacillati</taxon>
        <taxon>Bacillota</taxon>
        <taxon>Bacilli</taxon>
        <taxon>Bacillales</taxon>
        <taxon>Bacillaceae</taxon>
        <taxon>Alkalibacillus</taxon>
    </lineage>
</organism>
<protein>
    <submittedName>
        <fullName evidence="2">Transcriptional regulator with XRE-family HTH domain</fullName>
    </submittedName>
</protein>
<evidence type="ECO:0000256" key="1">
    <source>
        <dbReference type="SAM" id="MobiDB-lite"/>
    </source>
</evidence>
<dbReference type="EMBL" id="JAUSTQ010000002">
    <property type="protein sequence ID" value="MDQ0158845.1"/>
    <property type="molecule type" value="Genomic_DNA"/>
</dbReference>
<dbReference type="SUPFAM" id="SSF47413">
    <property type="entry name" value="lambda repressor-like DNA-binding domains"/>
    <property type="match status" value="1"/>
</dbReference>
<dbReference type="RefSeq" id="WP_306974843.1">
    <property type="nucleotide sequence ID" value="NZ_JAUSTQ010000002.1"/>
</dbReference>
<proteinExistence type="predicted"/>
<dbReference type="Proteomes" id="UP001224359">
    <property type="component" value="Unassembled WGS sequence"/>
</dbReference>
<reference evidence="2 3" key="1">
    <citation type="submission" date="2023-07" db="EMBL/GenBank/DDBJ databases">
        <title>Genomic Encyclopedia of Type Strains, Phase IV (KMG-IV): sequencing the most valuable type-strain genomes for metagenomic binning, comparative biology and taxonomic classification.</title>
        <authorList>
            <person name="Goeker M."/>
        </authorList>
    </citation>
    <scope>NUCLEOTIDE SEQUENCE [LARGE SCALE GENOMIC DNA]</scope>
    <source>
        <strain evidence="2 3">DSM 16460</strain>
    </source>
</reference>
<comment type="caution">
    <text evidence="2">The sequence shown here is derived from an EMBL/GenBank/DDBJ whole genome shotgun (WGS) entry which is preliminary data.</text>
</comment>
<evidence type="ECO:0000313" key="3">
    <source>
        <dbReference type="Proteomes" id="UP001224359"/>
    </source>
</evidence>
<keyword evidence="3" id="KW-1185">Reference proteome</keyword>
<accession>A0ABT9VCZ6</accession>
<name>A0ABT9VCZ6_9BACI</name>
<evidence type="ECO:0000313" key="2">
    <source>
        <dbReference type="EMBL" id="MDQ0158845.1"/>
    </source>
</evidence>
<gene>
    <name evidence="2" type="ORF">J2S77_000801</name>
</gene>
<dbReference type="InterPro" id="IPR010982">
    <property type="entry name" value="Lambda_DNA-bd_dom_sf"/>
</dbReference>